<comment type="caution">
    <text evidence="1">The sequence shown here is derived from an EMBL/GenBank/DDBJ whole genome shotgun (WGS) entry which is preliminary data.</text>
</comment>
<name>A0A8T3C653_DENNO</name>
<reference evidence="1" key="1">
    <citation type="journal article" date="2022" name="Front. Genet.">
        <title>Chromosome-Scale Assembly of the Dendrobium nobile Genome Provides Insights Into the Molecular Mechanism of the Biosynthesis of the Medicinal Active Ingredient of Dendrobium.</title>
        <authorList>
            <person name="Xu Q."/>
            <person name="Niu S.-C."/>
            <person name="Li K.-L."/>
            <person name="Zheng P.-J."/>
            <person name="Zhang X.-J."/>
            <person name="Jia Y."/>
            <person name="Liu Y."/>
            <person name="Niu Y.-X."/>
            <person name="Yu L.-H."/>
            <person name="Chen D.-F."/>
            <person name="Zhang G.-Q."/>
        </authorList>
    </citation>
    <scope>NUCLEOTIDE SEQUENCE</scope>
    <source>
        <tissue evidence="1">Leaf</tissue>
    </source>
</reference>
<evidence type="ECO:0000313" key="2">
    <source>
        <dbReference type="Proteomes" id="UP000829196"/>
    </source>
</evidence>
<evidence type="ECO:0000313" key="1">
    <source>
        <dbReference type="EMBL" id="KAI0527285.1"/>
    </source>
</evidence>
<protein>
    <submittedName>
        <fullName evidence="1">Uncharacterized protein</fullName>
    </submittedName>
</protein>
<dbReference type="Proteomes" id="UP000829196">
    <property type="component" value="Unassembled WGS sequence"/>
</dbReference>
<gene>
    <name evidence="1" type="ORF">KFK09_002884</name>
</gene>
<dbReference type="AlphaFoldDB" id="A0A8T3C653"/>
<proteinExistence type="predicted"/>
<organism evidence="1 2">
    <name type="scientific">Dendrobium nobile</name>
    <name type="common">Orchid</name>
    <dbReference type="NCBI Taxonomy" id="94219"/>
    <lineage>
        <taxon>Eukaryota</taxon>
        <taxon>Viridiplantae</taxon>
        <taxon>Streptophyta</taxon>
        <taxon>Embryophyta</taxon>
        <taxon>Tracheophyta</taxon>
        <taxon>Spermatophyta</taxon>
        <taxon>Magnoliopsida</taxon>
        <taxon>Liliopsida</taxon>
        <taxon>Asparagales</taxon>
        <taxon>Orchidaceae</taxon>
        <taxon>Epidendroideae</taxon>
        <taxon>Malaxideae</taxon>
        <taxon>Dendrobiinae</taxon>
        <taxon>Dendrobium</taxon>
    </lineage>
</organism>
<dbReference type="EMBL" id="JAGYWB010000003">
    <property type="protein sequence ID" value="KAI0527285.1"/>
    <property type="molecule type" value="Genomic_DNA"/>
</dbReference>
<sequence length="163" mass="17541">MKESRFSVMAMYCVDGSWVAIRCAKNADLIICRTDRPAATAAADVAEPRPCHARAVPPARSRASGRAHVRAALRTRALACSRGAAAGWHPQLLRPTIARGLRVVLPRISALSAPFRESVQPTALEFRRLQVAGRAPAVVEEELLPSPPSLLLLSLHLSPLGVE</sequence>
<keyword evidence="2" id="KW-1185">Reference proteome</keyword>
<accession>A0A8T3C653</accession>